<dbReference type="Gene3D" id="3.90.1210.10">
    <property type="entry name" value="Antifreeze-like/N-acetylneuraminic acid synthase C-terminal domain"/>
    <property type="match status" value="1"/>
</dbReference>
<dbReference type="GO" id="GO:0042597">
    <property type="term" value="C:periplasmic space"/>
    <property type="evidence" value="ECO:0007669"/>
    <property type="project" value="UniProtKB-SubCell"/>
</dbReference>
<dbReference type="InterPro" id="IPR039246">
    <property type="entry name" value="Flagellar_FlgA"/>
</dbReference>
<evidence type="ECO:0000313" key="6">
    <source>
        <dbReference type="EMBL" id="HHQ16264.1"/>
    </source>
</evidence>
<comment type="subcellular location">
    <subcellularLocation>
        <location evidence="1 4">Periplasm</location>
    </subcellularLocation>
</comment>
<keyword evidence="6" id="KW-0282">Flagellum</keyword>
<keyword evidence="4" id="KW-1005">Bacterial flagellum biogenesis</keyword>
<dbReference type="PANTHER" id="PTHR36307">
    <property type="entry name" value="FLAGELLA BASAL BODY P-RING FORMATION PROTEIN FLGA"/>
    <property type="match status" value="1"/>
</dbReference>
<evidence type="ECO:0000256" key="2">
    <source>
        <dbReference type="ARBA" id="ARBA00022729"/>
    </source>
</evidence>
<comment type="caution">
    <text evidence="6">The sequence shown here is derived from an EMBL/GenBank/DDBJ whole genome shotgun (WGS) entry which is preliminary data.</text>
</comment>
<dbReference type="AlphaFoldDB" id="A0A7V5XGY3"/>
<dbReference type="Gene3D" id="2.30.30.760">
    <property type="match status" value="1"/>
</dbReference>
<evidence type="ECO:0000259" key="5">
    <source>
        <dbReference type="SMART" id="SM00858"/>
    </source>
</evidence>
<dbReference type="InterPro" id="IPR017585">
    <property type="entry name" value="SAF_FlgA"/>
</dbReference>
<sequence>MKKFTIIVFLSFLILFLKINLTFSEGVYTPEDFKEIFLKEIKNKLSWIKGDVYVERIRIEPELVIIQKNTPYKAIFITTPKIGSNLLILEFKKDGTLERVKIWGYVEAKVPVIILKRPVLNKSILSEEDIEVELKPLSRLPQDVILDKNSVLGKEVRMSLKVGTILRYSHLERPVIIKRNQMVYIIARGKNFVVKARGLALQEGREGASIKVKNISSKKILWGKVISPEEVEVSL</sequence>
<protein>
    <recommendedName>
        <fullName evidence="4">Flagella basal body P-ring formation protein FlgA</fullName>
    </recommendedName>
</protein>
<evidence type="ECO:0000256" key="3">
    <source>
        <dbReference type="ARBA" id="ARBA00022764"/>
    </source>
</evidence>
<dbReference type="NCBIfam" id="TIGR03170">
    <property type="entry name" value="flgA_cterm"/>
    <property type="match status" value="1"/>
</dbReference>
<evidence type="ECO:0000256" key="4">
    <source>
        <dbReference type="RuleBase" id="RU362063"/>
    </source>
</evidence>
<comment type="function">
    <text evidence="4">Involved in the assembly process of the P-ring formation. It may associate with FlgF on the rod constituting a structure essential for the P-ring assembly or may act as a modulator protein for the P-ring assembly.</text>
</comment>
<dbReference type="EMBL" id="DRWR01000096">
    <property type="protein sequence ID" value="HHQ16264.1"/>
    <property type="molecule type" value="Genomic_DNA"/>
</dbReference>
<evidence type="ECO:0000256" key="1">
    <source>
        <dbReference type="ARBA" id="ARBA00004418"/>
    </source>
</evidence>
<keyword evidence="2" id="KW-0732">Signal</keyword>
<dbReference type="Pfam" id="PF13144">
    <property type="entry name" value="ChapFlgA"/>
    <property type="match status" value="1"/>
</dbReference>
<name>A0A7V5XGY3_9BACT</name>
<keyword evidence="6" id="KW-0969">Cilium</keyword>
<organism evidence="6">
    <name type="scientific">Thermodesulfobacterium geofontis</name>
    <dbReference type="NCBI Taxonomy" id="1295609"/>
    <lineage>
        <taxon>Bacteria</taxon>
        <taxon>Pseudomonadati</taxon>
        <taxon>Thermodesulfobacteriota</taxon>
        <taxon>Thermodesulfobacteria</taxon>
        <taxon>Thermodesulfobacteriales</taxon>
        <taxon>Thermodesulfobacteriaceae</taxon>
        <taxon>Thermodesulfobacterium</taxon>
    </lineage>
</organism>
<dbReference type="CDD" id="cd11614">
    <property type="entry name" value="SAF_CpaB_FlgA_like"/>
    <property type="match status" value="1"/>
</dbReference>
<reference evidence="6" key="1">
    <citation type="journal article" date="2020" name="mSystems">
        <title>Genome- and Community-Level Interaction Insights into Carbon Utilization and Element Cycling Functions of Hydrothermarchaeota in Hydrothermal Sediment.</title>
        <authorList>
            <person name="Zhou Z."/>
            <person name="Liu Y."/>
            <person name="Xu W."/>
            <person name="Pan J."/>
            <person name="Luo Z.H."/>
            <person name="Li M."/>
        </authorList>
    </citation>
    <scope>NUCLEOTIDE SEQUENCE [LARGE SCALE GENOMIC DNA]</scope>
    <source>
        <strain evidence="6">SpSt-106</strain>
    </source>
</reference>
<dbReference type="GO" id="GO:0044780">
    <property type="term" value="P:bacterial-type flagellum assembly"/>
    <property type="evidence" value="ECO:0007669"/>
    <property type="project" value="InterPro"/>
</dbReference>
<dbReference type="PANTHER" id="PTHR36307:SF1">
    <property type="entry name" value="FLAGELLA BASAL BODY P-RING FORMATION PROTEIN FLGA"/>
    <property type="match status" value="1"/>
</dbReference>
<feature type="domain" description="SAF" evidence="5">
    <location>
        <begin position="110"/>
        <end position="172"/>
    </location>
</feature>
<proteinExistence type="inferred from homology"/>
<comment type="similarity">
    <text evidence="4">Belongs to the FlgA family.</text>
</comment>
<dbReference type="SMART" id="SM00858">
    <property type="entry name" value="SAF"/>
    <property type="match status" value="1"/>
</dbReference>
<dbReference type="InterPro" id="IPR013974">
    <property type="entry name" value="SAF"/>
</dbReference>
<keyword evidence="3 4" id="KW-0574">Periplasm</keyword>
<accession>A0A7V5XGY3</accession>
<keyword evidence="6" id="KW-0966">Cell projection</keyword>
<gene>
    <name evidence="6" type="primary">flgA</name>
    <name evidence="6" type="ORF">ENM15_05560</name>
</gene>